<dbReference type="Proteomes" id="UP000284842">
    <property type="component" value="Unassembled WGS sequence"/>
</dbReference>
<gene>
    <name evidence="3" type="ORF">CVT24_009480</name>
</gene>
<dbReference type="Pfam" id="PF20149">
    <property type="entry name" value="DUF6532"/>
    <property type="match status" value="1"/>
</dbReference>
<proteinExistence type="predicted"/>
<sequence>MSANPPRLAIKKSKSSHGSQDRYPSVALLDGWKNQPTPSPLLTSASASRSDSDSMVQPGGFGSDNEERNVEEPSTSTNGISMVKVAHRNLTPVVLSKKQQRGGDKKWSLKHLPGVGTSEKFTSVLVPLAKVKVAASAHPWMPLSVEEVQELVNTVFPDEEFTVEDDDVWCGLISYRLSNWRNGFATHAQEAVQHLINAELGNDKDLDIAQLIEDYITPHGSPHATTPYMWREWSLDPDTGKITKRGRLQNRLVLYALAHAHFIEFDEIPDPSKLRPEEWPCGALVLAIQAHAFTFWTSGEFVKPSGPASHFSSENYSDTYSVKTLPTGQEVRMRVPRASLLFRAARALTAEQWADIYNDIKLTLECLGNRRRRRRSRSVSSAPSSDIIDDPTVQELVFESDNSDGDEA</sequence>
<dbReference type="InParanoid" id="A0A409WEP4"/>
<evidence type="ECO:0000256" key="1">
    <source>
        <dbReference type="SAM" id="MobiDB-lite"/>
    </source>
</evidence>
<evidence type="ECO:0000313" key="3">
    <source>
        <dbReference type="EMBL" id="PPQ76985.1"/>
    </source>
</evidence>
<dbReference type="AlphaFoldDB" id="A0A409WEP4"/>
<feature type="domain" description="DUF6532" evidence="2">
    <location>
        <begin position="166"/>
        <end position="320"/>
    </location>
</feature>
<feature type="region of interest" description="Disordered" evidence="1">
    <location>
        <begin position="1"/>
        <end position="78"/>
    </location>
</feature>
<organism evidence="3 4">
    <name type="scientific">Panaeolus cyanescens</name>
    <dbReference type="NCBI Taxonomy" id="181874"/>
    <lineage>
        <taxon>Eukaryota</taxon>
        <taxon>Fungi</taxon>
        <taxon>Dikarya</taxon>
        <taxon>Basidiomycota</taxon>
        <taxon>Agaricomycotina</taxon>
        <taxon>Agaricomycetes</taxon>
        <taxon>Agaricomycetidae</taxon>
        <taxon>Agaricales</taxon>
        <taxon>Agaricineae</taxon>
        <taxon>Galeropsidaceae</taxon>
        <taxon>Panaeolus</taxon>
    </lineage>
</organism>
<protein>
    <recommendedName>
        <fullName evidence="2">DUF6532 domain-containing protein</fullName>
    </recommendedName>
</protein>
<dbReference type="EMBL" id="NHTK01005508">
    <property type="protein sequence ID" value="PPQ76985.1"/>
    <property type="molecule type" value="Genomic_DNA"/>
</dbReference>
<name>A0A409WEP4_9AGAR</name>
<accession>A0A409WEP4</accession>
<keyword evidence="4" id="KW-1185">Reference proteome</keyword>
<dbReference type="InterPro" id="IPR045341">
    <property type="entry name" value="DUF6532"/>
</dbReference>
<evidence type="ECO:0000259" key="2">
    <source>
        <dbReference type="Pfam" id="PF20149"/>
    </source>
</evidence>
<feature type="region of interest" description="Disordered" evidence="1">
    <location>
        <begin position="375"/>
        <end position="408"/>
    </location>
</feature>
<comment type="caution">
    <text evidence="3">The sequence shown here is derived from an EMBL/GenBank/DDBJ whole genome shotgun (WGS) entry which is preliminary data.</text>
</comment>
<evidence type="ECO:0000313" key="4">
    <source>
        <dbReference type="Proteomes" id="UP000284842"/>
    </source>
</evidence>
<reference evidence="3 4" key="1">
    <citation type="journal article" date="2018" name="Evol. Lett.">
        <title>Horizontal gene cluster transfer increased hallucinogenic mushroom diversity.</title>
        <authorList>
            <person name="Reynolds H.T."/>
            <person name="Vijayakumar V."/>
            <person name="Gluck-Thaler E."/>
            <person name="Korotkin H.B."/>
            <person name="Matheny P.B."/>
            <person name="Slot J.C."/>
        </authorList>
    </citation>
    <scope>NUCLEOTIDE SEQUENCE [LARGE SCALE GENOMIC DNA]</scope>
    <source>
        <strain evidence="3 4">2629</strain>
    </source>
</reference>
<dbReference type="OrthoDB" id="3014170at2759"/>
<feature type="compositionally biased region" description="Polar residues" evidence="1">
    <location>
        <begin position="34"/>
        <end position="43"/>
    </location>
</feature>